<feature type="domain" description="GGDEF" evidence="7">
    <location>
        <begin position="465"/>
        <end position="599"/>
    </location>
</feature>
<dbReference type="EMBL" id="PNRG01000032">
    <property type="protein sequence ID" value="PMR78861.1"/>
    <property type="molecule type" value="Genomic_DNA"/>
</dbReference>
<sequence length="600" mass="67250">MTILARRLIQFLSLALLLVTSLPMAPLQAADGSAVGTGNWSDQAETSSLDLASGWEYRWGDSPFNESGIPAWTLDTDPANWQAIGFPSNPPRRDGRRHAWFRITLPEGEWRDPVLYIYSIDLIAQVYLGPRLIYQYGDFDERGEGRFAGWPWHLIQLPEDFAGQTLYFRVYSNYIDIGLWGEVKLMDRLALLEHVLDSSAKALATGLFSILLAVLAGIFALVGTQRRSFAAIALFSLAAGTMLIAETQASQLLANRPLLWDTLAASGYFTLPIAMGLLLEHWLTHHGRLLRSLWQLHLAYLVGAIGATWLGWIDLAITFPIFDALLLVTLPVMLVVAVRFVALLSIEQRLIIVSYAVFATLLLIDMAVAHGVLPWQRVPVSFGALGFSLAIVTISLWHYHQTQRELHQLNQSLERQVTERTSDLRQLVEKLEFFSYEDTLTGLKNRRHFDEMLQHEAAVARRQGTPLALAMIDIDHFKRFNDRFGHEAGDSVLAGIGELLRRHFRDSDVVCRMGGEEFVAILPGATPEQAEQRTAALIDEVRGLRFRHRGELLDSITLSCGIAAYPEHAEDPLALIGLADKALYHAKHQGRDRSETYPVE</sequence>
<dbReference type="PANTHER" id="PTHR45138:SF9">
    <property type="entry name" value="DIGUANYLATE CYCLASE DGCM-RELATED"/>
    <property type="match status" value="1"/>
</dbReference>
<keyword evidence="4" id="KW-0175">Coiled coil</keyword>
<evidence type="ECO:0000256" key="1">
    <source>
        <dbReference type="ARBA" id="ARBA00001946"/>
    </source>
</evidence>
<feature type="transmembrane region" description="Helical" evidence="5">
    <location>
        <begin position="229"/>
        <end position="245"/>
    </location>
</feature>
<feature type="transmembrane region" description="Helical" evidence="5">
    <location>
        <begin position="379"/>
        <end position="399"/>
    </location>
</feature>
<feature type="coiled-coil region" evidence="4">
    <location>
        <begin position="399"/>
        <end position="430"/>
    </location>
</feature>
<name>A0A2N7UEP7_9GAMM</name>
<feature type="chain" id="PRO_5014815085" description="diguanylate cyclase" evidence="6">
    <location>
        <begin position="30"/>
        <end position="600"/>
    </location>
</feature>
<comment type="catalytic activity">
    <reaction evidence="3">
        <text>2 GTP = 3',3'-c-di-GMP + 2 diphosphate</text>
        <dbReference type="Rhea" id="RHEA:24898"/>
        <dbReference type="ChEBI" id="CHEBI:33019"/>
        <dbReference type="ChEBI" id="CHEBI:37565"/>
        <dbReference type="ChEBI" id="CHEBI:58805"/>
        <dbReference type="EC" id="2.7.7.65"/>
    </reaction>
</comment>
<dbReference type="RefSeq" id="WP_102588955.1">
    <property type="nucleotide sequence ID" value="NZ_BNAE01000001.1"/>
</dbReference>
<feature type="signal peptide" evidence="6">
    <location>
        <begin position="1"/>
        <end position="29"/>
    </location>
</feature>
<evidence type="ECO:0000259" key="7">
    <source>
        <dbReference type="PROSITE" id="PS50887"/>
    </source>
</evidence>
<evidence type="ECO:0000313" key="8">
    <source>
        <dbReference type="EMBL" id="PMR78861.1"/>
    </source>
</evidence>
<dbReference type="PROSITE" id="PS50887">
    <property type="entry name" value="GGDEF"/>
    <property type="match status" value="1"/>
</dbReference>
<dbReference type="Gene3D" id="3.30.70.270">
    <property type="match status" value="1"/>
</dbReference>
<dbReference type="NCBIfam" id="TIGR00254">
    <property type="entry name" value="GGDEF"/>
    <property type="match status" value="1"/>
</dbReference>
<dbReference type="AlphaFoldDB" id="A0A2N7UEP7"/>
<comment type="cofactor">
    <cofactor evidence="1">
        <name>Mg(2+)</name>
        <dbReference type="ChEBI" id="CHEBI:18420"/>
    </cofactor>
</comment>
<feature type="transmembrane region" description="Helical" evidence="5">
    <location>
        <begin position="296"/>
        <end position="313"/>
    </location>
</feature>
<dbReference type="FunFam" id="3.30.70.270:FF:000001">
    <property type="entry name" value="Diguanylate cyclase domain protein"/>
    <property type="match status" value="1"/>
</dbReference>
<dbReference type="SMART" id="SM00267">
    <property type="entry name" value="GGDEF"/>
    <property type="match status" value="1"/>
</dbReference>
<dbReference type="InterPro" id="IPR029787">
    <property type="entry name" value="Nucleotide_cyclase"/>
</dbReference>
<keyword evidence="9" id="KW-1185">Reference proteome</keyword>
<gene>
    <name evidence="8" type="ORF">C1H70_13940</name>
</gene>
<dbReference type="Pfam" id="PF00990">
    <property type="entry name" value="GGDEF"/>
    <property type="match status" value="1"/>
</dbReference>
<dbReference type="CDD" id="cd01949">
    <property type="entry name" value="GGDEF"/>
    <property type="match status" value="1"/>
</dbReference>
<feature type="transmembrane region" description="Helical" evidence="5">
    <location>
        <begin position="350"/>
        <end position="373"/>
    </location>
</feature>
<dbReference type="InterPro" id="IPR050469">
    <property type="entry name" value="Diguanylate_Cyclase"/>
</dbReference>
<accession>A0A2N7UEP7</accession>
<evidence type="ECO:0000256" key="5">
    <source>
        <dbReference type="SAM" id="Phobius"/>
    </source>
</evidence>
<keyword evidence="5" id="KW-0812">Transmembrane</keyword>
<keyword evidence="5" id="KW-0472">Membrane</keyword>
<protein>
    <recommendedName>
        <fullName evidence="2">diguanylate cyclase</fullName>
        <ecNumber evidence="2">2.7.7.65</ecNumber>
    </recommendedName>
</protein>
<evidence type="ECO:0000256" key="6">
    <source>
        <dbReference type="SAM" id="SignalP"/>
    </source>
</evidence>
<proteinExistence type="predicted"/>
<dbReference type="OrthoDB" id="9803824at2"/>
<feature type="transmembrane region" description="Helical" evidence="5">
    <location>
        <begin position="265"/>
        <end position="284"/>
    </location>
</feature>
<dbReference type="EC" id="2.7.7.65" evidence="2"/>
<keyword evidence="5" id="KW-1133">Transmembrane helix</keyword>
<dbReference type="SUPFAM" id="SSF55073">
    <property type="entry name" value="Nucleotide cyclase"/>
    <property type="match status" value="1"/>
</dbReference>
<feature type="transmembrane region" description="Helical" evidence="5">
    <location>
        <begin position="202"/>
        <end position="222"/>
    </location>
</feature>
<evidence type="ECO:0000256" key="2">
    <source>
        <dbReference type="ARBA" id="ARBA00012528"/>
    </source>
</evidence>
<evidence type="ECO:0000256" key="3">
    <source>
        <dbReference type="ARBA" id="ARBA00034247"/>
    </source>
</evidence>
<evidence type="ECO:0000256" key="4">
    <source>
        <dbReference type="SAM" id="Coils"/>
    </source>
</evidence>
<dbReference type="GO" id="GO:0052621">
    <property type="term" value="F:diguanylate cyclase activity"/>
    <property type="evidence" value="ECO:0007669"/>
    <property type="project" value="UniProtKB-EC"/>
</dbReference>
<comment type="caution">
    <text evidence="8">The sequence shown here is derived from an EMBL/GenBank/DDBJ whole genome shotgun (WGS) entry which is preliminary data.</text>
</comment>
<evidence type="ECO:0000313" key="9">
    <source>
        <dbReference type="Proteomes" id="UP000235547"/>
    </source>
</evidence>
<organism evidence="8 9">
    <name type="scientific">Halomonas urumqiensis</name>
    <dbReference type="NCBI Taxonomy" id="1684789"/>
    <lineage>
        <taxon>Bacteria</taxon>
        <taxon>Pseudomonadati</taxon>
        <taxon>Pseudomonadota</taxon>
        <taxon>Gammaproteobacteria</taxon>
        <taxon>Oceanospirillales</taxon>
        <taxon>Halomonadaceae</taxon>
        <taxon>Halomonas</taxon>
    </lineage>
</organism>
<dbReference type="InterPro" id="IPR000160">
    <property type="entry name" value="GGDEF_dom"/>
</dbReference>
<reference evidence="8 9" key="1">
    <citation type="submission" date="2018-01" db="EMBL/GenBank/DDBJ databases">
        <title>Halomonas endophytica sp. nov., isolated from storage liquid in the stems of Populus euphratica.</title>
        <authorList>
            <person name="Chen C."/>
        </authorList>
    </citation>
    <scope>NUCLEOTIDE SEQUENCE [LARGE SCALE GENOMIC DNA]</scope>
    <source>
        <strain evidence="8 9">BZ-SZ-XJ27</strain>
    </source>
</reference>
<dbReference type="PANTHER" id="PTHR45138">
    <property type="entry name" value="REGULATORY COMPONENTS OF SENSORY TRANSDUCTION SYSTEM"/>
    <property type="match status" value="1"/>
</dbReference>
<dbReference type="InterPro" id="IPR043128">
    <property type="entry name" value="Rev_trsase/Diguanyl_cyclase"/>
</dbReference>
<keyword evidence="6" id="KW-0732">Signal</keyword>
<dbReference type="Proteomes" id="UP000235547">
    <property type="component" value="Unassembled WGS sequence"/>
</dbReference>
<feature type="transmembrane region" description="Helical" evidence="5">
    <location>
        <begin position="319"/>
        <end position="338"/>
    </location>
</feature>